<dbReference type="InterPro" id="IPR021335">
    <property type="entry name" value="DUF2948"/>
</dbReference>
<name>A0A1X6Y636_9RHOB</name>
<dbReference type="OrthoDB" id="9806367at2"/>
<organism evidence="1 2">
    <name type="scientific">Pseudooceanicola marinus</name>
    <dbReference type="NCBI Taxonomy" id="396013"/>
    <lineage>
        <taxon>Bacteria</taxon>
        <taxon>Pseudomonadati</taxon>
        <taxon>Pseudomonadota</taxon>
        <taxon>Alphaproteobacteria</taxon>
        <taxon>Rhodobacterales</taxon>
        <taxon>Paracoccaceae</taxon>
        <taxon>Pseudooceanicola</taxon>
    </lineage>
</organism>
<sequence>MTEDARFEDGGEAPLNLGALTQEDLQVLSALIQDAVLPVSEMRWFRDERRFAMLLNRFRWEDTAQDRHGAERVRSLLVFENVMAVTSQGVTREDPEMILSPLTLTFLPDAEPPSGLVEITLAGDGAIRLKVEALEAVLKDVTRPYRAPSGRAPDHGE</sequence>
<proteinExistence type="predicted"/>
<keyword evidence="2" id="KW-1185">Reference proteome</keyword>
<evidence type="ECO:0000313" key="1">
    <source>
        <dbReference type="EMBL" id="SLN11789.1"/>
    </source>
</evidence>
<gene>
    <name evidence="1" type="ORF">PSM7751_00177</name>
</gene>
<dbReference type="RefSeq" id="WP_085886111.1">
    <property type="nucleotide sequence ID" value="NZ_FWFN01000001.1"/>
</dbReference>
<dbReference type="AlphaFoldDB" id="A0A1X6Y636"/>
<dbReference type="Proteomes" id="UP000193963">
    <property type="component" value="Unassembled WGS sequence"/>
</dbReference>
<accession>A0A1X6Y636</accession>
<evidence type="ECO:0000313" key="2">
    <source>
        <dbReference type="Proteomes" id="UP000193963"/>
    </source>
</evidence>
<evidence type="ECO:0008006" key="3">
    <source>
        <dbReference type="Google" id="ProtNLM"/>
    </source>
</evidence>
<dbReference type="Pfam" id="PF11164">
    <property type="entry name" value="DUF2948"/>
    <property type="match status" value="1"/>
</dbReference>
<reference evidence="1 2" key="1">
    <citation type="submission" date="2017-03" db="EMBL/GenBank/DDBJ databases">
        <authorList>
            <person name="Afonso C.L."/>
            <person name="Miller P.J."/>
            <person name="Scott M.A."/>
            <person name="Spackman E."/>
            <person name="Goraichik I."/>
            <person name="Dimitrov K.M."/>
            <person name="Suarez D.L."/>
            <person name="Swayne D.E."/>
        </authorList>
    </citation>
    <scope>NUCLEOTIDE SEQUENCE [LARGE SCALE GENOMIC DNA]</scope>
    <source>
        <strain evidence="1 2">CECT 7751</strain>
    </source>
</reference>
<protein>
    <recommendedName>
        <fullName evidence="3">DUF2948 domain-containing protein</fullName>
    </recommendedName>
</protein>
<dbReference type="EMBL" id="FWFN01000001">
    <property type="protein sequence ID" value="SLN11789.1"/>
    <property type="molecule type" value="Genomic_DNA"/>
</dbReference>